<feature type="transmembrane region" description="Helical" evidence="2">
    <location>
        <begin position="146"/>
        <end position="167"/>
    </location>
</feature>
<feature type="transmembrane region" description="Helical" evidence="2">
    <location>
        <begin position="205"/>
        <end position="228"/>
    </location>
</feature>
<dbReference type="InterPro" id="IPR051082">
    <property type="entry name" value="Pentapeptide-BTB/POZ_domain"/>
</dbReference>
<feature type="transmembrane region" description="Helical" evidence="2">
    <location>
        <begin position="113"/>
        <end position="134"/>
    </location>
</feature>
<name>B1X1Y6_CROS5</name>
<dbReference type="EMBL" id="CP000807">
    <property type="protein sequence ID" value="ACB54147.1"/>
    <property type="molecule type" value="Genomic_DNA"/>
</dbReference>
<dbReference type="KEGG" id="cyt:cce_4799"/>
<evidence type="ECO:0000259" key="3">
    <source>
        <dbReference type="Pfam" id="PF12770"/>
    </source>
</evidence>
<dbReference type="eggNOG" id="COG1357">
    <property type="taxonomic scope" value="Bacteria"/>
</dbReference>
<evidence type="ECO:0000313" key="4">
    <source>
        <dbReference type="EMBL" id="ACB54147.1"/>
    </source>
</evidence>
<dbReference type="InterPro" id="IPR001646">
    <property type="entry name" value="5peptide_repeat"/>
</dbReference>
<gene>
    <name evidence="4" type="ordered locus">cce_4799</name>
</gene>
<dbReference type="Pfam" id="PF12770">
    <property type="entry name" value="CHAT"/>
    <property type="match status" value="1"/>
</dbReference>
<dbReference type="Gene3D" id="2.160.20.80">
    <property type="entry name" value="E3 ubiquitin-protein ligase SopA"/>
    <property type="match status" value="3"/>
</dbReference>
<keyword evidence="1" id="KW-0175">Coiled coil</keyword>
<dbReference type="AlphaFoldDB" id="B1X1Y6"/>
<keyword evidence="2" id="KW-1133">Transmembrane helix</keyword>
<feature type="transmembrane region" description="Helical" evidence="2">
    <location>
        <begin position="52"/>
        <end position="73"/>
    </location>
</feature>
<feature type="transmembrane region" description="Helical" evidence="2">
    <location>
        <begin position="85"/>
        <end position="104"/>
    </location>
</feature>
<accession>B1X1Y6</accession>
<dbReference type="PANTHER" id="PTHR14136:SF17">
    <property type="entry name" value="BTB_POZ DOMAIN-CONTAINING PROTEIN KCTD9"/>
    <property type="match status" value="1"/>
</dbReference>
<feature type="coiled-coil region" evidence="1">
    <location>
        <begin position="525"/>
        <end position="552"/>
    </location>
</feature>
<dbReference type="OrthoDB" id="444941at2"/>
<dbReference type="SUPFAM" id="SSF141571">
    <property type="entry name" value="Pentapeptide repeat-like"/>
    <property type="match status" value="1"/>
</dbReference>
<evidence type="ECO:0000256" key="1">
    <source>
        <dbReference type="SAM" id="Coils"/>
    </source>
</evidence>
<evidence type="ECO:0000256" key="2">
    <source>
        <dbReference type="SAM" id="Phobius"/>
    </source>
</evidence>
<feature type="transmembrane region" description="Helical" evidence="2">
    <location>
        <begin position="174"/>
        <end position="193"/>
    </location>
</feature>
<keyword evidence="5" id="KW-1185">Reference proteome</keyword>
<dbReference type="Pfam" id="PF00805">
    <property type="entry name" value="Pentapeptide"/>
    <property type="match status" value="3"/>
</dbReference>
<dbReference type="InterPro" id="IPR024983">
    <property type="entry name" value="CHAT_dom"/>
</dbReference>
<protein>
    <submittedName>
        <fullName evidence="4">RfrA family pentapeptide repeat</fullName>
    </submittedName>
</protein>
<dbReference type="STRING" id="43989.cce_4799"/>
<keyword evidence="2" id="KW-0812">Transmembrane</keyword>
<organism evidence="4 5">
    <name type="scientific">Crocosphaera subtropica (strain ATCC 51142 / BH68)</name>
    <name type="common">Cyanothece sp. (strain ATCC 51142)</name>
    <dbReference type="NCBI Taxonomy" id="43989"/>
    <lineage>
        <taxon>Bacteria</taxon>
        <taxon>Bacillati</taxon>
        <taxon>Cyanobacteriota</taxon>
        <taxon>Cyanophyceae</taxon>
        <taxon>Oscillatoriophycideae</taxon>
        <taxon>Chroococcales</taxon>
        <taxon>Aphanothecaceae</taxon>
        <taxon>Crocosphaera</taxon>
        <taxon>Crocosphaera subtropica</taxon>
    </lineage>
</organism>
<dbReference type="PANTHER" id="PTHR14136">
    <property type="entry name" value="BTB_POZ DOMAIN-CONTAINING PROTEIN KCTD9"/>
    <property type="match status" value="1"/>
</dbReference>
<dbReference type="Proteomes" id="UP000001203">
    <property type="component" value="Chromosome linear"/>
</dbReference>
<feature type="domain" description="CHAT" evidence="3">
    <location>
        <begin position="759"/>
        <end position="910"/>
    </location>
</feature>
<dbReference type="HOGENOM" id="CLU_314435_0_0_3"/>
<feature type="transmembrane region" description="Helical" evidence="2">
    <location>
        <begin position="240"/>
        <end position="256"/>
    </location>
</feature>
<evidence type="ECO:0000313" key="5">
    <source>
        <dbReference type="Proteomes" id="UP000001203"/>
    </source>
</evidence>
<dbReference type="RefSeq" id="WP_009546442.1">
    <property type="nucleotide sequence ID" value="NC_010547.1"/>
</dbReference>
<proteinExistence type="predicted"/>
<sequence length="930" mass="104486">MKSKINLKGKSFKGQNLSGTNFSQADIRGTNFTGANLTNCNFDEAIAGLSTIWVIIWLSLSSVFGMLAGFMATRFGFYLTSNDKIYTVVGLISSVVLFMVLLIAKLKNLKESLVINGAIWPISGTVIGLLSVVLQRKDIGQIDLLSANSSLLAVVVVVCVIIMLGITQAITEQWAIAVNTISSLVAAIIVAFIGQGEVGLTIRSAGVRGLAITIAFSVIIALACADLAKQILREEDSNSLIRLIAITLATTGGTNFRKANLTRASFRGAILKNTQFTKAKFTHTCWYGAKYLNYAIFGHSILENSVVRQLLITGEVNPLCSYQGLNLKGAYLTGADFKQADLTEADLCNGMLQGANLEGVNLTKVQALGTDFRETKLTGACGLETWNIDSNTRLEKIDCQFIYLLSGNRERRPNSGYFQPGEFPKLFQEVVDTVDLIFRKGVDWKAFLTAFNQLQIEQEGKTLEIRSIENKGDGFIVVKVNVSPDANKEQIHDSFVQNYELALKTIEEKYQAELRGRQGQIELYRQQLEYERQHYRKQNANLQKIIDLLANQPVNVSINLPQDEVAIASKESIGQLFILTINQGSLEQGFSPVIGQIWSQGRLLPTQHIGQLPPAPALKELYQDWLSVYQSLNDNFRTIQPLPSNTNGSWLSFTEAFEELLNKWLNSDEFRPIDKQLREVFSRSEEIRIIIQSHDYYIKSFPWHLWDFLKSYRQAEVAFNEPYFEQTNTKVSPRHLVRILAIFGNSEGLNLVEDRQVLENLSEQAIIEYLVEPSFFELSETLRHCEGWDIICFAGHSYSYEQGNRGIIQINSREKLTLEQLKHSLEFAIEKGLKLAIFNSCDGLGLARQMAKMSIPQVIVMRQPVPDRVAQVFIKNFLSAFFQKKSLYCSLREARESLQGLESEYPCASWLPIIYQNVSEIPFSLQSFKQ</sequence>
<reference evidence="4 5" key="1">
    <citation type="journal article" date="2008" name="Proc. Natl. Acad. Sci. U.S.A.">
        <title>The genome of Cyanothece 51142, a unicellular diazotrophic cyanobacterium important in the marine nitrogen cycle.</title>
        <authorList>
            <person name="Welsh E.A."/>
            <person name="Liberton M."/>
            <person name="Stoeckel J."/>
            <person name="Loh T."/>
            <person name="Elvitigala T."/>
            <person name="Wang C."/>
            <person name="Wollam A."/>
            <person name="Fulton R.S."/>
            <person name="Clifton S.W."/>
            <person name="Jacobs J.M."/>
            <person name="Aurora R."/>
            <person name="Ghosh B.K."/>
            <person name="Sherman L.A."/>
            <person name="Smith R.D."/>
            <person name="Wilson R.K."/>
            <person name="Pakrasi H.B."/>
        </authorList>
    </citation>
    <scope>NUCLEOTIDE SEQUENCE [LARGE SCALE GENOMIC DNA]</scope>
    <source>
        <strain evidence="5">ATCC 51142 / BH68</strain>
    </source>
</reference>
<keyword evidence="2" id="KW-0472">Membrane</keyword>